<protein>
    <submittedName>
        <fullName evidence="2">NAD-dependent epimerase/dehydratase family protein</fullName>
    </submittedName>
</protein>
<dbReference type="EMBL" id="VSLD01000002">
    <property type="protein sequence ID" value="TYC99645.1"/>
    <property type="molecule type" value="Genomic_DNA"/>
</dbReference>
<organism evidence="2 3">
    <name type="scientific">Arthrobacter echini</name>
    <dbReference type="NCBI Taxonomy" id="1529066"/>
    <lineage>
        <taxon>Bacteria</taxon>
        <taxon>Bacillati</taxon>
        <taxon>Actinomycetota</taxon>
        <taxon>Actinomycetes</taxon>
        <taxon>Micrococcales</taxon>
        <taxon>Micrococcaceae</taxon>
        <taxon>Arthrobacter</taxon>
    </lineage>
</organism>
<reference evidence="2 3" key="1">
    <citation type="submission" date="2019-08" db="EMBL/GenBank/DDBJ databases">
        <title>Genone of Arthrobacter echini P9.</title>
        <authorList>
            <person name="Bowman J.P."/>
        </authorList>
    </citation>
    <scope>NUCLEOTIDE SEQUENCE [LARGE SCALE GENOMIC DNA]</scope>
    <source>
        <strain evidence="2 3">P9</strain>
    </source>
</reference>
<dbReference type="Gene3D" id="3.40.50.720">
    <property type="entry name" value="NAD(P)-binding Rossmann-like Domain"/>
    <property type="match status" value="1"/>
</dbReference>
<dbReference type="GO" id="GO:0004029">
    <property type="term" value="F:aldehyde dehydrogenase (NAD+) activity"/>
    <property type="evidence" value="ECO:0007669"/>
    <property type="project" value="TreeGrafter"/>
</dbReference>
<dbReference type="SUPFAM" id="SSF51735">
    <property type="entry name" value="NAD(P)-binding Rossmann-fold domains"/>
    <property type="match status" value="1"/>
</dbReference>
<dbReference type="InterPro" id="IPR051783">
    <property type="entry name" value="NAD(P)-dependent_oxidoreduct"/>
</dbReference>
<dbReference type="PANTHER" id="PTHR48079:SF6">
    <property type="entry name" value="NAD(P)-BINDING DOMAIN-CONTAINING PROTEIN-RELATED"/>
    <property type="match status" value="1"/>
</dbReference>
<sequence length="312" mass="31608">MSWAVVGGSGFVGTAVIEALAAAGIEAHTVPAPRLATEARTAAALVAEALRYDVGALGTALRGHDVVVNAAGMATPSGQDGPDLLGANALLPAVVARAAAGVGVQRVIHLSSAAVQGSARMLDETTAVHPFSGYSRSKALGEQALTALDPADLSMVILRATSVQGHGRPTTASLATLARSPLASVAAPGTAPSPITSVGALADLVVTIGRHGAAVPDIVLQPWEGLSVRTVLEAAGGRPRLLPAVLCRIAVTAGFRISSLLGGRLDGQVRRVELLWFGQDQVAGWAADQGLVPRARVRDVLARAGRGDWAGR</sequence>
<dbReference type="RefSeq" id="WP_148600463.1">
    <property type="nucleotide sequence ID" value="NZ_VSLD01000002.1"/>
</dbReference>
<evidence type="ECO:0000313" key="3">
    <source>
        <dbReference type="Proteomes" id="UP000323410"/>
    </source>
</evidence>
<keyword evidence="3" id="KW-1185">Reference proteome</keyword>
<dbReference type="InterPro" id="IPR001509">
    <property type="entry name" value="Epimerase_deHydtase"/>
</dbReference>
<name>A0A5D0XSV6_9MICC</name>
<evidence type="ECO:0000313" key="2">
    <source>
        <dbReference type="EMBL" id="TYC99645.1"/>
    </source>
</evidence>
<dbReference type="PANTHER" id="PTHR48079">
    <property type="entry name" value="PROTEIN YEEZ"/>
    <property type="match status" value="1"/>
</dbReference>
<dbReference type="InterPro" id="IPR036291">
    <property type="entry name" value="NAD(P)-bd_dom_sf"/>
</dbReference>
<dbReference type="GO" id="GO:0005737">
    <property type="term" value="C:cytoplasm"/>
    <property type="evidence" value="ECO:0007669"/>
    <property type="project" value="TreeGrafter"/>
</dbReference>
<dbReference type="Proteomes" id="UP000323410">
    <property type="component" value="Unassembled WGS sequence"/>
</dbReference>
<gene>
    <name evidence="2" type="ORF">FQ377_06775</name>
</gene>
<dbReference type="Pfam" id="PF01370">
    <property type="entry name" value="Epimerase"/>
    <property type="match status" value="1"/>
</dbReference>
<comment type="caution">
    <text evidence="2">The sequence shown here is derived from an EMBL/GenBank/DDBJ whole genome shotgun (WGS) entry which is preliminary data.</text>
</comment>
<proteinExistence type="predicted"/>
<feature type="domain" description="NAD-dependent epimerase/dehydratase" evidence="1">
    <location>
        <begin position="4"/>
        <end position="172"/>
    </location>
</feature>
<evidence type="ECO:0000259" key="1">
    <source>
        <dbReference type="Pfam" id="PF01370"/>
    </source>
</evidence>
<dbReference type="AlphaFoldDB" id="A0A5D0XSV6"/>
<dbReference type="OrthoDB" id="9772485at2"/>
<accession>A0A5D0XSV6</accession>